<dbReference type="EMBL" id="CP136336">
    <property type="protein sequence ID" value="WOB07420.1"/>
    <property type="molecule type" value="Genomic_DNA"/>
</dbReference>
<dbReference type="CDD" id="cd00077">
    <property type="entry name" value="HDc"/>
    <property type="match status" value="1"/>
</dbReference>
<dbReference type="SUPFAM" id="SSF109604">
    <property type="entry name" value="HD-domain/PDEase-like"/>
    <property type="match status" value="1"/>
</dbReference>
<accession>A0ABZ0CR11</accession>
<evidence type="ECO:0000313" key="1">
    <source>
        <dbReference type="EMBL" id="WOB07420.1"/>
    </source>
</evidence>
<evidence type="ECO:0000313" key="2">
    <source>
        <dbReference type="Proteomes" id="UP001303946"/>
    </source>
</evidence>
<dbReference type="PANTHER" id="PTHR43155">
    <property type="entry name" value="CYCLIC DI-GMP PHOSPHODIESTERASE PA4108-RELATED"/>
    <property type="match status" value="1"/>
</dbReference>
<dbReference type="Proteomes" id="UP001303946">
    <property type="component" value="Chromosome"/>
</dbReference>
<dbReference type="RefSeq" id="WP_316700087.1">
    <property type="nucleotide sequence ID" value="NZ_CP136336.1"/>
</dbReference>
<name>A0ABZ0CR11_9BURK</name>
<proteinExistence type="predicted"/>
<dbReference type="Gene3D" id="1.10.3210.10">
    <property type="entry name" value="Hypothetical protein af1432"/>
    <property type="match status" value="1"/>
</dbReference>
<keyword evidence="2" id="KW-1185">Reference proteome</keyword>
<dbReference type="Pfam" id="PF13487">
    <property type="entry name" value="HD_5"/>
    <property type="match status" value="1"/>
</dbReference>
<protein>
    <submittedName>
        <fullName evidence="1">HD domain-containing phosphohydrolase</fullName>
    </submittedName>
</protein>
<gene>
    <name evidence="1" type="ORF">RXV79_21205</name>
</gene>
<dbReference type="InterPro" id="IPR003607">
    <property type="entry name" value="HD/PDEase_dom"/>
</dbReference>
<sequence length="379" mass="42002">MVWIKMDRHLVQFGMPCLVEVRDAEGNLLLARGAVIENDEQLAALQAHGALVEAEDAKAAIATINGGRPEPVETRPTSVFGLWDQLRWRLERIVKGMAEEPKQFAARIDELAQHLILLTEKDADIGIFLAVRQDTRKLSIYGLSHAIYTGMICFLMAQRMGWPRERCLTLVKAALTMNMSVFELQGRLAAQGVPMLAEQRVVLHEHPLESARMLREAGITDEEWLTAVEQHHEWSDGKGYPRGLTEMSEMAKALKYADNFMAKISPKAIRKPLHAQEAARELFKTDGGGAMAMAIIKEFGIYPPGELVKLKTGELAVVIRRTASASTPIAASITDRTGVPVLNIVRRDTSRAEHAITGFVADKSLLDRVPPERLYGLPG</sequence>
<reference evidence="1 2" key="1">
    <citation type="submission" date="2023-10" db="EMBL/GenBank/DDBJ databases">
        <title>Bacteria for the degradation of biodegradable plastic PBAT(Polybutylene adipate terephthalate).</title>
        <authorList>
            <person name="Weon H.-Y."/>
            <person name="Yeon J."/>
        </authorList>
    </citation>
    <scope>NUCLEOTIDE SEQUENCE [LARGE SCALE GENOMIC DNA]</scope>
    <source>
        <strain evidence="1 2">SBD 7-3</strain>
    </source>
</reference>
<dbReference type="PANTHER" id="PTHR43155:SF2">
    <property type="entry name" value="CYCLIC DI-GMP PHOSPHODIESTERASE PA4108"/>
    <property type="match status" value="1"/>
</dbReference>
<organism evidence="1 2">
    <name type="scientific">Piscinibacter gummiphilus</name>
    <dbReference type="NCBI Taxonomy" id="946333"/>
    <lineage>
        <taxon>Bacteria</taxon>
        <taxon>Pseudomonadati</taxon>
        <taxon>Pseudomonadota</taxon>
        <taxon>Betaproteobacteria</taxon>
        <taxon>Burkholderiales</taxon>
        <taxon>Sphaerotilaceae</taxon>
        <taxon>Piscinibacter</taxon>
    </lineage>
</organism>